<dbReference type="Pfam" id="PF01527">
    <property type="entry name" value="HTH_Tnp_1"/>
    <property type="match status" value="1"/>
</dbReference>
<dbReference type="Proteomes" id="UP001214553">
    <property type="component" value="Chromosome"/>
</dbReference>
<accession>A0ABY8BXW3</accession>
<dbReference type="Gene3D" id="1.10.10.60">
    <property type="entry name" value="Homeodomain-like"/>
    <property type="match status" value="1"/>
</dbReference>
<evidence type="ECO:0000313" key="2">
    <source>
        <dbReference type="Proteomes" id="UP001214553"/>
    </source>
</evidence>
<reference evidence="1 2" key="1">
    <citation type="submission" date="2023-03" db="EMBL/GenBank/DDBJ databases">
        <title>Genome sequence of Microbacterium sp. KACC 23027.</title>
        <authorList>
            <person name="Kim S."/>
            <person name="Heo J."/>
            <person name="Kwon S.-W."/>
        </authorList>
    </citation>
    <scope>NUCLEOTIDE SEQUENCE [LARGE SCALE GENOMIC DNA]</scope>
    <source>
        <strain evidence="1 2">KACC 23027</strain>
    </source>
</reference>
<dbReference type="InterPro" id="IPR002514">
    <property type="entry name" value="Transposase_8"/>
</dbReference>
<dbReference type="SUPFAM" id="SSF46689">
    <property type="entry name" value="Homeodomain-like"/>
    <property type="match status" value="1"/>
</dbReference>
<gene>
    <name evidence="1" type="ORF">PU630_16010</name>
</gene>
<dbReference type="EMBL" id="CP119108">
    <property type="protein sequence ID" value="WEG08727.1"/>
    <property type="molecule type" value="Genomic_DNA"/>
</dbReference>
<evidence type="ECO:0000313" key="1">
    <source>
        <dbReference type="EMBL" id="WEG08727.1"/>
    </source>
</evidence>
<organism evidence="1 2">
    <name type="scientific">Microbacterium horticulturae</name>
    <dbReference type="NCBI Taxonomy" id="3028316"/>
    <lineage>
        <taxon>Bacteria</taxon>
        <taxon>Bacillati</taxon>
        <taxon>Actinomycetota</taxon>
        <taxon>Actinomycetes</taxon>
        <taxon>Micrococcales</taxon>
        <taxon>Microbacteriaceae</taxon>
        <taxon>Microbacterium</taxon>
    </lineage>
</organism>
<proteinExistence type="predicted"/>
<dbReference type="InterPro" id="IPR009057">
    <property type="entry name" value="Homeodomain-like_sf"/>
</dbReference>
<sequence>MKERKKRPTPEQRAAAVAFYRESGLSAQKAAEELKMVPRTLEAWIAKAKRAEIDPDGTMSPERVTELLRLQRENASLRREVEFLKKAGALLRERDHGPNGTR</sequence>
<dbReference type="RefSeq" id="WP_275278054.1">
    <property type="nucleotide sequence ID" value="NZ_CP119108.1"/>
</dbReference>
<name>A0ABY8BXW3_9MICO</name>
<protein>
    <submittedName>
        <fullName evidence="1">Transposase</fullName>
    </submittedName>
</protein>
<keyword evidence="2" id="KW-1185">Reference proteome</keyword>